<reference evidence="2" key="1">
    <citation type="journal article" date="2019" name="Int. J. Syst. Evol. Microbiol.">
        <title>The Global Catalogue of Microorganisms (GCM) 10K type strain sequencing project: providing services to taxonomists for standard genome sequencing and annotation.</title>
        <authorList>
            <consortium name="The Broad Institute Genomics Platform"/>
            <consortium name="The Broad Institute Genome Sequencing Center for Infectious Disease"/>
            <person name="Wu L."/>
            <person name="Ma J."/>
        </authorList>
    </citation>
    <scope>NUCLEOTIDE SEQUENCE [LARGE SCALE GENOMIC DNA]</scope>
    <source>
        <strain evidence="2">CECT 7184</strain>
    </source>
</reference>
<keyword evidence="2" id="KW-1185">Reference proteome</keyword>
<sequence>MPKVFKVPYKGHEVKVENRWFAGEKLYINGQLQDENVGLALRATLRGKIPSEGGNGEEIKVVLGGIMKIKCRIFADHVLIYPSQHFTTDR</sequence>
<protein>
    <submittedName>
        <fullName evidence="1">Uncharacterized protein</fullName>
    </submittedName>
</protein>
<proteinExistence type="predicted"/>
<evidence type="ECO:0000313" key="2">
    <source>
        <dbReference type="Proteomes" id="UP001596142"/>
    </source>
</evidence>
<comment type="caution">
    <text evidence="1">The sequence shown here is derived from an EMBL/GenBank/DDBJ whole genome shotgun (WGS) entry which is preliminary data.</text>
</comment>
<dbReference type="Proteomes" id="UP001596142">
    <property type="component" value="Unassembled WGS sequence"/>
</dbReference>
<evidence type="ECO:0000313" key="1">
    <source>
        <dbReference type="EMBL" id="MFC5713694.1"/>
    </source>
</evidence>
<accession>A0ABW0YMM4</accession>
<dbReference type="EMBL" id="JBHSOZ010000005">
    <property type="protein sequence ID" value="MFC5713694.1"/>
    <property type="molecule type" value="Genomic_DNA"/>
</dbReference>
<gene>
    <name evidence="1" type="ORF">ACFPU1_12960</name>
</gene>
<organism evidence="1 2">
    <name type="scientific">Thalassorhabdus alkalitolerans</name>
    <dbReference type="NCBI Taxonomy" id="2282697"/>
    <lineage>
        <taxon>Bacteria</taxon>
        <taxon>Bacillati</taxon>
        <taxon>Bacillota</taxon>
        <taxon>Bacilli</taxon>
        <taxon>Bacillales</taxon>
        <taxon>Bacillaceae</taxon>
        <taxon>Thalassorhabdus</taxon>
    </lineage>
</organism>
<dbReference type="RefSeq" id="WP_385941794.1">
    <property type="nucleotide sequence ID" value="NZ_JBHSOZ010000005.1"/>
</dbReference>
<name>A0ABW0YMM4_9BACI</name>